<organism evidence="1 2">
    <name type="scientific">Zostera marina</name>
    <name type="common">Eelgrass</name>
    <dbReference type="NCBI Taxonomy" id="29655"/>
    <lineage>
        <taxon>Eukaryota</taxon>
        <taxon>Viridiplantae</taxon>
        <taxon>Streptophyta</taxon>
        <taxon>Embryophyta</taxon>
        <taxon>Tracheophyta</taxon>
        <taxon>Spermatophyta</taxon>
        <taxon>Magnoliopsida</taxon>
        <taxon>Liliopsida</taxon>
        <taxon>Zosteraceae</taxon>
        <taxon>Zostera</taxon>
    </lineage>
</organism>
<gene>
    <name evidence="1" type="ORF">ZOSMA_68G00840</name>
</gene>
<accession>A0A0K9NTW1</accession>
<protein>
    <recommendedName>
        <fullName evidence="3">Protein MIZU-KUSSEI 1</fullName>
    </recommendedName>
</protein>
<dbReference type="EMBL" id="LFYR01001785">
    <property type="protein sequence ID" value="KMZ59497.1"/>
    <property type="molecule type" value="Genomic_DNA"/>
</dbReference>
<evidence type="ECO:0000313" key="2">
    <source>
        <dbReference type="Proteomes" id="UP000036987"/>
    </source>
</evidence>
<proteinExistence type="predicted"/>
<evidence type="ECO:0008006" key="3">
    <source>
        <dbReference type="Google" id="ProtNLM"/>
    </source>
</evidence>
<dbReference type="Proteomes" id="UP000036987">
    <property type="component" value="Unassembled WGS sequence"/>
</dbReference>
<name>A0A0K9NTW1_ZOSMR</name>
<dbReference type="OrthoDB" id="672310at2759"/>
<keyword evidence="2" id="KW-1185">Reference proteome</keyword>
<dbReference type="NCBIfam" id="TIGR01570">
    <property type="entry name" value="A_thal_3588"/>
    <property type="match status" value="1"/>
</dbReference>
<dbReference type="GO" id="GO:0010274">
    <property type="term" value="P:hydrotropism"/>
    <property type="evidence" value="ECO:0007669"/>
    <property type="project" value="InterPro"/>
</dbReference>
<sequence>METPGQRFLPLLRQSSYQEKSTRITTTTTTTISRLLKRFPILSSGCKRMIHLRRPCTTTTVTIFGHRKGRANLAIQEDPNSPPTFLVELPIPNISLHKEMAHGSVKLALECLESSTPRKKLVEEHVWAVYCNGRKAGYSFRKRESVAIADNGGWNVLSNLMGVSAGAGVMGVDEEGETSYMRARVERVVGSKDSEALYTINPDNNGGAPELSIFLVRSS</sequence>
<comment type="caution">
    <text evidence="1">The sequence shown here is derived from an EMBL/GenBank/DDBJ whole genome shotgun (WGS) entry which is preliminary data.</text>
</comment>
<evidence type="ECO:0000313" key="1">
    <source>
        <dbReference type="EMBL" id="KMZ59497.1"/>
    </source>
</evidence>
<reference evidence="2" key="1">
    <citation type="journal article" date="2016" name="Nature">
        <title>The genome of the seagrass Zostera marina reveals angiosperm adaptation to the sea.</title>
        <authorList>
            <person name="Olsen J.L."/>
            <person name="Rouze P."/>
            <person name="Verhelst B."/>
            <person name="Lin Y.-C."/>
            <person name="Bayer T."/>
            <person name="Collen J."/>
            <person name="Dattolo E."/>
            <person name="De Paoli E."/>
            <person name="Dittami S."/>
            <person name="Maumus F."/>
            <person name="Michel G."/>
            <person name="Kersting A."/>
            <person name="Lauritano C."/>
            <person name="Lohaus R."/>
            <person name="Toepel M."/>
            <person name="Tonon T."/>
            <person name="Vanneste K."/>
            <person name="Amirebrahimi M."/>
            <person name="Brakel J."/>
            <person name="Bostroem C."/>
            <person name="Chovatia M."/>
            <person name="Grimwood J."/>
            <person name="Jenkins J.W."/>
            <person name="Jueterbock A."/>
            <person name="Mraz A."/>
            <person name="Stam W.T."/>
            <person name="Tice H."/>
            <person name="Bornberg-Bauer E."/>
            <person name="Green P.J."/>
            <person name="Pearson G.A."/>
            <person name="Procaccini G."/>
            <person name="Duarte C.M."/>
            <person name="Schmutz J."/>
            <person name="Reusch T.B.H."/>
            <person name="Van de Peer Y."/>
        </authorList>
    </citation>
    <scope>NUCLEOTIDE SEQUENCE [LARGE SCALE GENOMIC DNA]</scope>
    <source>
        <strain evidence="2">cv. Finnish</strain>
    </source>
</reference>
<dbReference type="InterPro" id="IPR006460">
    <property type="entry name" value="MIZ1-like_pln"/>
</dbReference>
<dbReference type="PANTHER" id="PTHR31696">
    <property type="entry name" value="PROTEIN MIZU-KUSSEI 1"/>
    <property type="match status" value="1"/>
</dbReference>
<dbReference type="AlphaFoldDB" id="A0A0K9NTW1"/>
<dbReference type="PANTHER" id="PTHR31696:SF3">
    <property type="entry name" value="OS09G0463600 PROTEIN"/>
    <property type="match status" value="1"/>
</dbReference>
<dbReference type="Pfam" id="PF04759">
    <property type="entry name" value="DUF617"/>
    <property type="match status" value="1"/>
</dbReference>
<dbReference type="OMA" id="FRMFRLV"/>